<dbReference type="Pfam" id="PF01510">
    <property type="entry name" value="Amidase_2"/>
    <property type="match status" value="1"/>
</dbReference>
<dbReference type="SUPFAM" id="SSF55846">
    <property type="entry name" value="N-acetylmuramoyl-L-alanine amidase-like"/>
    <property type="match status" value="1"/>
</dbReference>
<dbReference type="Proteomes" id="UP000236723">
    <property type="component" value="Unassembled WGS sequence"/>
</dbReference>
<dbReference type="CDD" id="cd06583">
    <property type="entry name" value="PGRP"/>
    <property type="match status" value="1"/>
</dbReference>
<dbReference type="GO" id="GO:0009253">
    <property type="term" value="P:peptidoglycan catabolic process"/>
    <property type="evidence" value="ECO:0007669"/>
    <property type="project" value="InterPro"/>
</dbReference>
<proteinExistence type="predicted"/>
<evidence type="ECO:0000313" key="4">
    <source>
        <dbReference type="Proteomes" id="UP000236723"/>
    </source>
</evidence>
<dbReference type="Gene3D" id="1.10.101.10">
    <property type="entry name" value="PGBD-like superfamily/PGBD"/>
    <property type="match status" value="1"/>
</dbReference>
<keyword evidence="4" id="KW-1185">Reference proteome</keyword>
<dbReference type="InterPro" id="IPR015510">
    <property type="entry name" value="PGRP"/>
</dbReference>
<dbReference type="OrthoDB" id="514320at2"/>
<dbReference type="PANTHER" id="PTHR11022:SF41">
    <property type="entry name" value="PEPTIDOGLYCAN-RECOGNITION PROTEIN LC-RELATED"/>
    <property type="match status" value="1"/>
</dbReference>
<protein>
    <submittedName>
        <fullName evidence="3">Putative peptidoglycan binding domain-containing protein</fullName>
    </submittedName>
</protein>
<dbReference type="InterPro" id="IPR036365">
    <property type="entry name" value="PGBD-like_sf"/>
</dbReference>
<dbReference type="PANTHER" id="PTHR11022">
    <property type="entry name" value="PEPTIDOGLYCAN RECOGNITION PROTEIN"/>
    <property type="match status" value="1"/>
</dbReference>
<sequence length="245" mass="26745">MEFERRSVFGWGATPAPFAPCDAGLVVHYDGSNQGLASKPHSACRRYWDQTRDFHMRANGWIDVGYGFAVCPHSIVMEGRGWQRAQAAQPGGNTTWTSVTFMSGPGEDPTAGQIRAFKELRAWLRGKGLGSGIRGHRDFISTSCPGDRLYRLVRDGTLTGAPAKNWTEDMVKKLPTLGKGAKPSEDMQTLRSLLLARSHPEVGGIEGGFDATVERAVKAVQEWGGIEADGIVGPKTWPVLLRVHK</sequence>
<dbReference type="EMBL" id="FNVO01000005">
    <property type="protein sequence ID" value="SEG45189.1"/>
    <property type="molecule type" value="Genomic_DNA"/>
</dbReference>
<evidence type="ECO:0000259" key="2">
    <source>
        <dbReference type="Pfam" id="PF01510"/>
    </source>
</evidence>
<dbReference type="InterPro" id="IPR036505">
    <property type="entry name" value="Amidase/PGRP_sf"/>
</dbReference>
<evidence type="ECO:0000259" key="1">
    <source>
        <dbReference type="Pfam" id="PF01471"/>
    </source>
</evidence>
<organism evidence="3 4">
    <name type="scientific">Thermomonospora echinospora</name>
    <dbReference type="NCBI Taxonomy" id="1992"/>
    <lineage>
        <taxon>Bacteria</taxon>
        <taxon>Bacillati</taxon>
        <taxon>Actinomycetota</taxon>
        <taxon>Actinomycetes</taxon>
        <taxon>Streptosporangiales</taxon>
        <taxon>Thermomonosporaceae</taxon>
        <taxon>Thermomonospora</taxon>
    </lineage>
</organism>
<dbReference type="InterPro" id="IPR002502">
    <property type="entry name" value="Amidase_domain"/>
</dbReference>
<dbReference type="RefSeq" id="WP_103938265.1">
    <property type="nucleotide sequence ID" value="NZ_FNVO01000005.1"/>
</dbReference>
<name>A0A1H6A8X5_9ACTN</name>
<accession>A0A1H6A8X5</accession>
<dbReference type="SUPFAM" id="SSF47090">
    <property type="entry name" value="PGBD-like"/>
    <property type="match status" value="1"/>
</dbReference>
<dbReference type="InterPro" id="IPR002477">
    <property type="entry name" value="Peptidoglycan-bd-like"/>
</dbReference>
<dbReference type="Gene3D" id="3.40.80.10">
    <property type="entry name" value="Peptidoglycan recognition protein-like"/>
    <property type="match status" value="1"/>
</dbReference>
<dbReference type="Pfam" id="PF01471">
    <property type="entry name" value="PG_binding_1"/>
    <property type="match status" value="1"/>
</dbReference>
<gene>
    <name evidence="3" type="ORF">SAMN04489712_105290</name>
</gene>
<dbReference type="InterPro" id="IPR036366">
    <property type="entry name" value="PGBDSf"/>
</dbReference>
<feature type="domain" description="N-acetylmuramoyl-L-alanine amidase" evidence="2">
    <location>
        <begin position="24"/>
        <end position="146"/>
    </location>
</feature>
<dbReference type="GO" id="GO:0008745">
    <property type="term" value="F:N-acetylmuramoyl-L-alanine amidase activity"/>
    <property type="evidence" value="ECO:0007669"/>
    <property type="project" value="InterPro"/>
</dbReference>
<dbReference type="AlphaFoldDB" id="A0A1H6A8X5"/>
<reference evidence="4" key="1">
    <citation type="submission" date="2016-10" db="EMBL/GenBank/DDBJ databases">
        <authorList>
            <person name="Varghese N."/>
            <person name="Submissions S."/>
        </authorList>
    </citation>
    <scope>NUCLEOTIDE SEQUENCE [LARGE SCALE GENOMIC DNA]</scope>
    <source>
        <strain evidence="4">DSM 43163</strain>
    </source>
</reference>
<feature type="domain" description="Peptidoglycan binding-like" evidence="1">
    <location>
        <begin position="185"/>
        <end position="238"/>
    </location>
</feature>
<evidence type="ECO:0000313" key="3">
    <source>
        <dbReference type="EMBL" id="SEG45189.1"/>
    </source>
</evidence>